<evidence type="ECO:0000313" key="2">
    <source>
        <dbReference type="EMBL" id="GGO56226.1"/>
    </source>
</evidence>
<sequence length="100" mass="10016">MPLPDSGLFFMLLKASTRPMPVSRPETTECPMPAAASTPTDRVVATRLAQRGRRARAAGLAAGGRGGRGGRGCLAGERGGVGTCGDTSAVQGPGPGTPEP</sequence>
<name>A0ABQ2MRQ6_9ACTN</name>
<accession>A0ABQ2MRQ6</accession>
<proteinExistence type="predicted"/>
<reference evidence="3" key="1">
    <citation type="journal article" date="2019" name="Int. J. Syst. Evol. Microbiol.">
        <title>The Global Catalogue of Microorganisms (GCM) 10K type strain sequencing project: providing services to taxonomists for standard genome sequencing and annotation.</title>
        <authorList>
            <consortium name="The Broad Institute Genomics Platform"/>
            <consortium name="The Broad Institute Genome Sequencing Center for Infectious Disease"/>
            <person name="Wu L."/>
            <person name="Ma J."/>
        </authorList>
    </citation>
    <scope>NUCLEOTIDE SEQUENCE [LARGE SCALE GENOMIC DNA]</scope>
    <source>
        <strain evidence="3">CGMCC 4.7349</strain>
    </source>
</reference>
<gene>
    <name evidence="2" type="ORF">GCM10012286_70230</name>
</gene>
<protein>
    <submittedName>
        <fullName evidence="2">Uncharacterized protein</fullName>
    </submittedName>
</protein>
<evidence type="ECO:0000313" key="3">
    <source>
        <dbReference type="Proteomes" id="UP000656881"/>
    </source>
</evidence>
<organism evidence="2 3">
    <name type="scientific">Streptomyces lasiicapitis</name>
    <dbReference type="NCBI Taxonomy" id="1923961"/>
    <lineage>
        <taxon>Bacteria</taxon>
        <taxon>Bacillati</taxon>
        <taxon>Actinomycetota</taxon>
        <taxon>Actinomycetes</taxon>
        <taxon>Kitasatosporales</taxon>
        <taxon>Streptomycetaceae</taxon>
        <taxon>Streptomyces</taxon>
    </lineage>
</organism>
<keyword evidence="3" id="KW-1185">Reference proteome</keyword>
<dbReference type="Proteomes" id="UP000656881">
    <property type="component" value="Unassembled WGS sequence"/>
</dbReference>
<dbReference type="EMBL" id="BMNG01000018">
    <property type="protein sequence ID" value="GGO56226.1"/>
    <property type="molecule type" value="Genomic_DNA"/>
</dbReference>
<feature type="region of interest" description="Disordered" evidence="1">
    <location>
        <begin position="78"/>
        <end position="100"/>
    </location>
</feature>
<comment type="caution">
    <text evidence="2">The sequence shown here is derived from an EMBL/GenBank/DDBJ whole genome shotgun (WGS) entry which is preliminary data.</text>
</comment>
<evidence type="ECO:0000256" key="1">
    <source>
        <dbReference type="SAM" id="MobiDB-lite"/>
    </source>
</evidence>
<feature type="region of interest" description="Disordered" evidence="1">
    <location>
        <begin position="19"/>
        <end position="41"/>
    </location>
</feature>